<comment type="catalytic activity">
    <reaction evidence="4">
        <text>O-phospho-L-tyrosyl-[protein] + H2O = L-tyrosyl-[protein] + phosphate</text>
        <dbReference type="Rhea" id="RHEA:10684"/>
        <dbReference type="Rhea" id="RHEA-COMP:10136"/>
        <dbReference type="Rhea" id="RHEA-COMP:20101"/>
        <dbReference type="ChEBI" id="CHEBI:15377"/>
        <dbReference type="ChEBI" id="CHEBI:43474"/>
        <dbReference type="ChEBI" id="CHEBI:46858"/>
        <dbReference type="ChEBI" id="CHEBI:61978"/>
        <dbReference type="EC" id="3.1.3.48"/>
    </reaction>
</comment>
<comment type="caution">
    <text evidence="9">The sequence shown here is derived from an EMBL/GenBank/DDBJ whole genome shotgun (WGS) entry which is preliminary data.</text>
</comment>
<feature type="domain" description="Tyrosine-protein phosphatase" evidence="7">
    <location>
        <begin position="376"/>
        <end position="615"/>
    </location>
</feature>
<keyword evidence="10" id="KW-1185">Reference proteome</keyword>
<dbReference type="EC" id="3.1.3.48" evidence="1"/>
<evidence type="ECO:0000256" key="1">
    <source>
        <dbReference type="ARBA" id="ARBA00013064"/>
    </source>
</evidence>
<gene>
    <name evidence="9" type="ORF">BaRGS_00023654</name>
</gene>
<dbReference type="InterPro" id="IPR050348">
    <property type="entry name" value="Protein-Tyr_Phosphatase"/>
</dbReference>
<dbReference type="InterPro" id="IPR016130">
    <property type="entry name" value="Tyr_Pase_AS"/>
</dbReference>
<dbReference type="InterPro" id="IPR000387">
    <property type="entry name" value="Tyr_Pase_dom"/>
</dbReference>
<dbReference type="PANTHER" id="PTHR19134:SF449">
    <property type="entry name" value="TYROSINE-PROTEIN PHOSPHATASE 1"/>
    <property type="match status" value="1"/>
</dbReference>
<dbReference type="FunFam" id="3.90.190.10:FF:000102">
    <property type="entry name" value="Receptor-type tyrosine-protein phosphatase"/>
    <property type="match status" value="1"/>
</dbReference>
<proteinExistence type="predicted"/>
<evidence type="ECO:0000256" key="2">
    <source>
        <dbReference type="ARBA" id="ARBA00022801"/>
    </source>
</evidence>
<reference evidence="9 10" key="1">
    <citation type="journal article" date="2023" name="Sci. Data">
        <title>Genome assembly of the Korean intertidal mud-creeper Batillaria attramentaria.</title>
        <authorList>
            <person name="Patra A.K."/>
            <person name="Ho P.T."/>
            <person name="Jun S."/>
            <person name="Lee S.J."/>
            <person name="Kim Y."/>
            <person name="Won Y.J."/>
        </authorList>
    </citation>
    <scope>NUCLEOTIDE SEQUENCE [LARGE SCALE GENOMIC DNA]</scope>
    <source>
        <strain evidence="9">Wonlab-2016</strain>
    </source>
</reference>
<dbReference type="SMART" id="SM00194">
    <property type="entry name" value="PTPc"/>
    <property type="match status" value="2"/>
</dbReference>
<evidence type="ECO:0000256" key="5">
    <source>
        <dbReference type="SAM" id="MobiDB-lite"/>
    </source>
</evidence>
<evidence type="ECO:0000256" key="4">
    <source>
        <dbReference type="ARBA" id="ARBA00051722"/>
    </source>
</evidence>
<keyword evidence="3" id="KW-0904">Protein phosphatase</keyword>
<name>A0ABD0KDD5_9CAEN</name>
<dbReference type="PANTHER" id="PTHR19134">
    <property type="entry name" value="RECEPTOR-TYPE TYROSINE-PROTEIN PHOSPHATASE"/>
    <property type="match status" value="1"/>
</dbReference>
<keyword evidence="2" id="KW-0378">Hydrolase</keyword>
<dbReference type="PRINTS" id="PR00700">
    <property type="entry name" value="PRTYPHPHTASE"/>
</dbReference>
<evidence type="ECO:0000256" key="3">
    <source>
        <dbReference type="ARBA" id="ARBA00022912"/>
    </source>
</evidence>
<accession>A0ABD0KDD5</accession>
<keyword evidence="6" id="KW-0472">Membrane</keyword>
<keyword evidence="6" id="KW-0812">Transmembrane</keyword>
<dbReference type="Proteomes" id="UP001519460">
    <property type="component" value="Unassembled WGS sequence"/>
</dbReference>
<protein>
    <recommendedName>
        <fullName evidence="1">protein-tyrosine-phosphatase</fullName>
        <ecNumber evidence="1">3.1.3.48</ecNumber>
    </recommendedName>
</protein>
<dbReference type="PROSITE" id="PS50055">
    <property type="entry name" value="TYR_PHOSPHATASE_PTP"/>
    <property type="match status" value="2"/>
</dbReference>
<sequence length="875" mass="97803">MVFFSASSNHVREELNSSMKWRDIPWEDVRRMSERVITVDGVECYRFPNLTNEDPRKQTVNCTQGVLNGTIVRLARDRNTGQYGGDLAINLCCSDEYWGNDCSKRCGDCHSGAPCDKVTGYCEECEAGSYGINCSSRCGACSNDNTCNHVNGSCDQCMENFALPLCKVAVTPSTTTARPDGAGAGDNAANTGDGPPIPVIAGSVVGGVVFLVLALILLVFLIRRRRSSGKKPDEVRVMQRTDVTTDHANPVYQNVRDPDSGPVSRPDTTDEQYARPTALVKPHPLPRSKPRPAQAGHMYENVGVNGEVYPRPSRRSTANMADTDAGDDVDALETADDTRAAETAYYNDPVYMTSQAATLGLDRNLPYGHQRDHEVGSKEENRSKNRFNSSILPYDATRVVLHGNSGPDSNDYINASYVRGFSNKTYIAAQGPKTNSVGDFWRMVWQEKITHIVMLTNLKEAGKNKCVEYWPRKGKHCKYSSVDVTGLEVEQRADCVIRTFDVKRSGGGPSRHVTQYHYVTWPDHSVPTATALVDFWRTVTTSHRNQQSPSPLLVHCSAGVGRTGTFISLDIAMDGAQKQSEIDIFAIVQRMREDRVNMVQTKSQYRFVHEAILEAYTSRHTRLALLTFNSVFPFDIDPIKTNDRIDSEFKLLNQMKVLLHKPSHTVAENEENIGKNRTLDILPDDSHLACLSSPVRGRNQYINGVFVSTFFSRRGCIMTQLPLYHTMVDIWRLVDGNDVTTIVSLGAEVDGPEADCCYWPRQEGQSKEFGPFTVTLSSKAILGQHLTSYMLSLQSRNHSYDREVYVLQYSGDGATKSGLFRAVCDVISRMSYDRDVDVYMAVRHVQIARPESVQYRYLYHVIQEHQKRNAVYNNA</sequence>
<feature type="region of interest" description="Disordered" evidence="5">
    <location>
        <begin position="305"/>
        <end position="325"/>
    </location>
</feature>
<dbReference type="SUPFAM" id="SSF52799">
    <property type="entry name" value="(Phosphotyrosine protein) phosphatases II"/>
    <property type="match status" value="2"/>
</dbReference>
<evidence type="ECO:0000313" key="9">
    <source>
        <dbReference type="EMBL" id="KAK7485114.1"/>
    </source>
</evidence>
<feature type="domain" description="Tyrosine-protein phosphatase" evidence="7">
    <location>
        <begin position="645"/>
        <end position="810"/>
    </location>
</feature>
<dbReference type="PROSITE" id="PS50056">
    <property type="entry name" value="TYR_PHOSPHATASE_2"/>
    <property type="match status" value="1"/>
</dbReference>
<evidence type="ECO:0000259" key="8">
    <source>
        <dbReference type="PROSITE" id="PS50056"/>
    </source>
</evidence>
<dbReference type="Gene3D" id="3.90.190.10">
    <property type="entry name" value="Protein tyrosine phosphatase superfamily"/>
    <property type="match status" value="2"/>
</dbReference>
<feature type="transmembrane region" description="Helical" evidence="6">
    <location>
        <begin position="199"/>
        <end position="222"/>
    </location>
</feature>
<evidence type="ECO:0000259" key="7">
    <source>
        <dbReference type="PROSITE" id="PS50055"/>
    </source>
</evidence>
<feature type="domain" description="Tyrosine specific protein phosphatases" evidence="8">
    <location>
        <begin position="533"/>
        <end position="606"/>
    </location>
</feature>
<dbReference type="EMBL" id="JACVVK020000199">
    <property type="protein sequence ID" value="KAK7485114.1"/>
    <property type="molecule type" value="Genomic_DNA"/>
</dbReference>
<dbReference type="CDD" id="cd00047">
    <property type="entry name" value="PTPc"/>
    <property type="match status" value="2"/>
</dbReference>
<dbReference type="PROSITE" id="PS00383">
    <property type="entry name" value="TYR_PHOSPHATASE_1"/>
    <property type="match status" value="1"/>
</dbReference>
<dbReference type="InterPro" id="IPR029021">
    <property type="entry name" value="Prot-tyrosine_phosphatase-like"/>
</dbReference>
<feature type="region of interest" description="Disordered" evidence="5">
    <location>
        <begin position="245"/>
        <end position="273"/>
    </location>
</feature>
<evidence type="ECO:0000313" key="10">
    <source>
        <dbReference type="Proteomes" id="UP001519460"/>
    </source>
</evidence>
<evidence type="ECO:0000256" key="6">
    <source>
        <dbReference type="SAM" id="Phobius"/>
    </source>
</evidence>
<keyword evidence="6" id="KW-1133">Transmembrane helix</keyword>
<dbReference type="AlphaFoldDB" id="A0ABD0KDD5"/>
<dbReference type="InterPro" id="IPR003595">
    <property type="entry name" value="Tyr_Pase_cat"/>
</dbReference>
<dbReference type="GO" id="GO:0004725">
    <property type="term" value="F:protein tyrosine phosphatase activity"/>
    <property type="evidence" value="ECO:0007669"/>
    <property type="project" value="UniProtKB-EC"/>
</dbReference>
<dbReference type="Pfam" id="PF00102">
    <property type="entry name" value="Y_phosphatase"/>
    <property type="match status" value="2"/>
</dbReference>
<organism evidence="9 10">
    <name type="scientific">Batillaria attramentaria</name>
    <dbReference type="NCBI Taxonomy" id="370345"/>
    <lineage>
        <taxon>Eukaryota</taxon>
        <taxon>Metazoa</taxon>
        <taxon>Spiralia</taxon>
        <taxon>Lophotrochozoa</taxon>
        <taxon>Mollusca</taxon>
        <taxon>Gastropoda</taxon>
        <taxon>Caenogastropoda</taxon>
        <taxon>Sorbeoconcha</taxon>
        <taxon>Cerithioidea</taxon>
        <taxon>Batillariidae</taxon>
        <taxon>Batillaria</taxon>
    </lineage>
</organism>
<dbReference type="InterPro" id="IPR000242">
    <property type="entry name" value="PTP_cat"/>
</dbReference>
<dbReference type="SMART" id="SM00404">
    <property type="entry name" value="PTPc_motif"/>
    <property type="match status" value="1"/>
</dbReference>